<reference evidence="2" key="1">
    <citation type="submission" date="2016-10" db="EMBL/GenBank/DDBJ databases">
        <authorList>
            <person name="Varghese N."/>
            <person name="Submissions S."/>
        </authorList>
    </citation>
    <scope>NUCLEOTIDE SEQUENCE [LARGE SCALE GENOMIC DNA]</scope>
    <source>
        <strain evidence="2">CGMCC 4.3530</strain>
    </source>
</reference>
<name>A0A1H3TZJ9_9PSEU</name>
<dbReference type="Proteomes" id="UP000199529">
    <property type="component" value="Unassembled WGS sequence"/>
</dbReference>
<accession>A0A1H3TZJ9</accession>
<sequence length="72" mass="6895">MPTIQGGKVIEGAGLDAPLQNAGAPASGAGGTYSGTAVVGSLLIDTANGKLYICTNATAGASFAWTLVGAQV</sequence>
<organism evidence="1 2">
    <name type="scientific">Saccharopolyspora shandongensis</name>
    <dbReference type="NCBI Taxonomy" id="418495"/>
    <lineage>
        <taxon>Bacteria</taxon>
        <taxon>Bacillati</taxon>
        <taxon>Actinomycetota</taxon>
        <taxon>Actinomycetes</taxon>
        <taxon>Pseudonocardiales</taxon>
        <taxon>Pseudonocardiaceae</taxon>
        <taxon>Saccharopolyspora</taxon>
    </lineage>
</organism>
<dbReference type="EMBL" id="FNOK01000097">
    <property type="protein sequence ID" value="SDZ55211.1"/>
    <property type="molecule type" value="Genomic_DNA"/>
</dbReference>
<dbReference type="RefSeq" id="WP_093278626.1">
    <property type="nucleotide sequence ID" value="NZ_FNOK01000097.1"/>
</dbReference>
<evidence type="ECO:0000313" key="1">
    <source>
        <dbReference type="EMBL" id="SDZ55211.1"/>
    </source>
</evidence>
<protein>
    <submittedName>
        <fullName evidence="1">Uncharacterized protein</fullName>
    </submittedName>
</protein>
<dbReference type="STRING" id="418495.SAMN05216215_10979"/>
<keyword evidence="2" id="KW-1185">Reference proteome</keyword>
<dbReference type="AlphaFoldDB" id="A0A1H3TZJ9"/>
<evidence type="ECO:0000313" key="2">
    <source>
        <dbReference type="Proteomes" id="UP000199529"/>
    </source>
</evidence>
<proteinExistence type="predicted"/>
<gene>
    <name evidence="1" type="ORF">SAMN05216215_10979</name>
</gene>